<organism evidence="1">
    <name type="scientific">Arundo donax</name>
    <name type="common">Giant reed</name>
    <name type="synonym">Donax arundinaceus</name>
    <dbReference type="NCBI Taxonomy" id="35708"/>
    <lineage>
        <taxon>Eukaryota</taxon>
        <taxon>Viridiplantae</taxon>
        <taxon>Streptophyta</taxon>
        <taxon>Embryophyta</taxon>
        <taxon>Tracheophyta</taxon>
        <taxon>Spermatophyta</taxon>
        <taxon>Magnoliopsida</taxon>
        <taxon>Liliopsida</taxon>
        <taxon>Poales</taxon>
        <taxon>Poaceae</taxon>
        <taxon>PACMAD clade</taxon>
        <taxon>Arundinoideae</taxon>
        <taxon>Arundineae</taxon>
        <taxon>Arundo</taxon>
    </lineage>
</organism>
<accession>A0A0A9BHD8</accession>
<dbReference type="AlphaFoldDB" id="A0A0A9BHD8"/>
<evidence type="ECO:0000313" key="1">
    <source>
        <dbReference type="EMBL" id="JAD63404.1"/>
    </source>
</evidence>
<proteinExistence type="predicted"/>
<name>A0A0A9BHD8_ARUDO</name>
<sequence length="95" mass="11087">MFSWMGAVVFGISAFWGLTHSLSLLVAHALHFAIHFSAWPRCYSVLITHHRLTRVLAFDWEFGMHMEFWISDISTWLGPLFQISMLKQKQFLSSK</sequence>
<dbReference type="EMBL" id="GBRH01234491">
    <property type="protein sequence ID" value="JAD63404.1"/>
    <property type="molecule type" value="Transcribed_RNA"/>
</dbReference>
<reference evidence="1" key="1">
    <citation type="submission" date="2014-09" db="EMBL/GenBank/DDBJ databases">
        <authorList>
            <person name="Magalhaes I.L.F."/>
            <person name="Oliveira U."/>
            <person name="Santos F.R."/>
            <person name="Vidigal T.H.D.A."/>
            <person name="Brescovit A.D."/>
            <person name="Santos A.J."/>
        </authorList>
    </citation>
    <scope>NUCLEOTIDE SEQUENCE</scope>
    <source>
        <tissue evidence="1">Shoot tissue taken approximately 20 cm above the soil surface</tissue>
    </source>
</reference>
<reference evidence="1" key="2">
    <citation type="journal article" date="2015" name="Data Brief">
        <title>Shoot transcriptome of the giant reed, Arundo donax.</title>
        <authorList>
            <person name="Barrero R.A."/>
            <person name="Guerrero F.D."/>
            <person name="Moolhuijzen P."/>
            <person name="Goolsby J.A."/>
            <person name="Tidwell J."/>
            <person name="Bellgard S.E."/>
            <person name="Bellgard M.I."/>
        </authorList>
    </citation>
    <scope>NUCLEOTIDE SEQUENCE</scope>
    <source>
        <tissue evidence="1">Shoot tissue taken approximately 20 cm above the soil surface</tissue>
    </source>
</reference>
<protein>
    <submittedName>
        <fullName evidence="1">Uncharacterized protein</fullName>
    </submittedName>
</protein>